<dbReference type="EMBL" id="JBFXLU010000558">
    <property type="protein sequence ID" value="KAL2824442.1"/>
    <property type="molecule type" value="Genomic_DNA"/>
</dbReference>
<name>A0ABR4IBV0_9EURO</name>
<keyword evidence="3" id="KW-1185">Reference proteome</keyword>
<feature type="transmembrane region" description="Helical" evidence="1">
    <location>
        <begin position="6"/>
        <end position="24"/>
    </location>
</feature>
<dbReference type="Proteomes" id="UP001610446">
    <property type="component" value="Unassembled WGS sequence"/>
</dbReference>
<comment type="caution">
    <text evidence="2">The sequence shown here is derived from an EMBL/GenBank/DDBJ whole genome shotgun (WGS) entry which is preliminary data.</text>
</comment>
<evidence type="ECO:0000313" key="2">
    <source>
        <dbReference type="EMBL" id="KAL2824442.1"/>
    </source>
</evidence>
<keyword evidence="1" id="KW-0472">Membrane</keyword>
<sequence length="72" mass="8083">MQVMVLIYEIYSVVDWLIAIILQHRHRLRTPRRMPPPPSSISVTSMCSAGLGKKEFATGARIIAARTFSKPS</sequence>
<proteinExistence type="predicted"/>
<keyword evidence="1" id="KW-1133">Transmembrane helix</keyword>
<gene>
    <name evidence="2" type="ORF">BJY01DRAFT_230471</name>
</gene>
<evidence type="ECO:0000313" key="3">
    <source>
        <dbReference type="Proteomes" id="UP001610446"/>
    </source>
</evidence>
<protein>
    <submittedName>
        <fullName evidence="2">Uncharacterized protein</fullName>
    </submittedName>
</protein>
<organism evidence="2 3">
    <name type="scientific">Aspergillus pseudoustus</name>
    <dbReference type="NCBI Taxonomy" id="1810923"/>
    <lineage>
        <taxon>Eukaryota</taxon>
        <taxon>Fungi</taxon>
        <taxon>Dikarya</taxon>
        <taxon>Ascomycota</taxon>
        <taxon>Pezizomycotina</taxon>
        <taxon>Eurotiomycetes</taxon>
        <taxon>Eurotiomycetidae</taxon>
        <taxon>Eurotiales</taxon>
        <taxon>Aspergillaceae</taxon>
        <taxon>Aspergillus</taxon>
        <taxon>Aspergillus subgen. Nidulantes</taxon>
    </lineage>
</organism>
<keyword evidence="1" id="KW-0812">Transmembrane</keyword>
<reference evidence="2 3" key="1">
    <citation type="submission" date="2024-07" db="EMBL/GenBank/DDBJ databases">
        <title>Section-level genome sequencing and comparative genomics of Aspergillus sections Usti and Cavernicolus.</title>
        <authorList>
            <consortium name="Lawrence Berkeley National Laboratory"/>
            <person name="Nybo J.L."/>
            <person name="Vesth T.C."/>
            <person name="Theobald S."/>
            <person name="Frisvad J.C."/>
            <person name="Larsen T.O."/>
            <person name="Kjaerboelling I."/>
            <person name="Rothschild-Mancinelli K."/>
            <person name="Lyhne E.K."/>
            <person name="Kogle M.E."/>
            <person name="Barry K."/>
            <person name="Clum A."/>
            <person name="Na H."/>
            <person name="Ledsgaard L."/>
            <person name="Lin J."/>
            <person name="Lipzen A."/>
            <person name="Kuo A."/>
            <person name="Riley R."/>
            <person name="Mondo S."/>
            <person name="Labutti K."/>
            <person name="Haridas S."/>
            <person name="Pangalinan J."/>
            <person name="Salamov A.A."/>
            <person name="Simmons B.A."/>
            <person name="Magnuson J.K."/>
            <person name="Chen J."/>
            <person name="Drula E."/>
            <person name="Henrissat B."/>
            <person name="Wiebenga A."/>
            <person name="Lubbers R.J."/>
            <person name="Gomes A.C."/>
            <person name="Makela M.R."/>
            <person name="Stajich J."/>
            <person name="Grigoriev I.V."/>
            <person name="Mortensen U.H."/>
            <person name="De Vries R.P."/>
            <person name="Baker S.E."/>
            <person name="Andersen M.R."/>
        </authorList>
    </citation>
    <scope>NUCLEOTIDE SEQUENCE [LARGE SCALE GENOMIC DNA]</scope>
    <source>
        <strain evidence="2 3">CBS 123904</strain>
    </source>
</reference>
<evidence type="ECO:0000256" key="1">
    <source>
        <dbReference type="SAM" id="Phobius"/>
    </source>
</evidence>
<accession>A0ABR4IBV0</accession>